<protein>
    <submittedName>
        <fullName evidence="1">Uncharacterized protein</fullName>
    </submittedName>
</protein>
<proteinExistence type="predicted"/>
<dbReference type="Proteomes" id="UP000235388">
    <property type="component" value="Unassembled WGS sequence"/>
</dbReference>
<evidence type="ECO:0000313" key="2">
    <source>
        <dbReference type="Proteomes" id="UP000235388"/>
    </source>
</evidence>
<comment type="caution">
    <text evidence="1">The sequence shown here is derived from an EMBL/GenBank/DDBJ whole genome shotgun (WGS) entry which is preliminary data.</text>
</comment>
<sequence>MGVKTLKGGQTYEYERSIFISLGPVVQSLWFIARGFLVEAKFTSPELYEVLDKHFGNQHSSQAQALAARGRYRANAKVQHFGPLLGQKNKTLYNAGPCTPQEKLSDQPVDYNVVHTESLCPKLSLQDPGNPLRSLLTWDV</sequence>
<reference evidence="1 2" key="1">
    <citation type="submission" date="2017-11" db="EMBL/GenBank/DDBJ databases">
        <title>De novo assembly and phasing of dikaryotic genomes from two isolates of Puccinia coronata f. sp. avenae, the causal agent of oat crown rust.</title>
        <authorList>
            <person name="Miller M.E."/>
            <person name="Zhang Y."/>
            <person name="Omidvar V."/>
            <person name="Sperschneider J."/>
            <person name="Schwessinger B."/>
            <person name="Raley C."/>
            <person name="Palmer J.M."/>
            <person name="Garnica D."/>
            <person name="Upadhyaya N."/>
            <person name="Rathjen J."/>
            <person name="Taylor J.M."/>
            <person name="Park R.F."/>
            <person name="Dodds P.N."/>
            <person name="Hirsch C.D."/>
            <person name="Kianian S.F."/>
            <person name="Figueroa M."/>
        </authorList>
    </citation>
    <scope>NUCLEOTIDE SEQUENCE [LARGE SCALE GENOMIC DNA]</scope>
    <source>
        <strain evidence="1">12NC29</strain>
    </source>
</reference>
<evidence type="ECO:0000313" key="1">
    <source>
        <dbReference type="EMBL" id="PLW13754.1"/>
    </source>
</evidence>
<accession>A0A2N5SKM1</accession>
<dbReference type="AlphaFoldDB" id="A0A2N5SKM1"/>
<organism evidence="1 2">
    <name type="scientific">Puccinia coronata f. sp. avenae</name>
    <dbReference type="NCBI Taxonomy" id="200324"/>
    <lineage>
        <taxon>Eukaryota</taxon>
        <taxon>Fungi</taxon>
        <taxon>Dikarya</taxon>
        <taxon>Basidiomycota</taxon>
        <taxon>Pucciniomycotina</taxon>
        <taxon>Pucciniomycetes</taxon>
        <taxon>Pucciniales</taxon>
        <taxon>Pucciniaceae</taxon>
        <taxon>Puccinia</taxon>
    </lineage>
</organism>
<keyword evidence="2" id="KW-1185">Reference proteome</keyword>
<gene>
    <name evidence="1" type="ORF">PCANC_17882</name>
</gene>
<dbReference type="EMBL" id="PGCJ01000940">
    <property type="protein sequence ID" value="PLW13754.1"/>
    <property type="molecule type" value="Genomic_DNA"/>
</dbReference>
<name>A0A2N5SKM1_9BASI</name>